<evidence type="ECO:0000313" key="2">
    <source>
        <dbReference type="EMBL" id="GAA2953183.1"/>
    </source>
</evidence>
<dbReference type="RefSeq" id="WP_344497144.1">
    <property type="nucleotide sequence ID" value="NZ_BAAAUD010000041.1"/>
</dbReference>
<comment type="caution">
    <text evidence="2">The sequence shown here is derived from an EMBL/GenBank/DDBJ whole genome shotgun (WGS) entry which is preliminary data.</text>
</comment>
<dbReference type="PROSITE" id="PS50075">
    <property type="entry name" value="CARRIER"/>
    <property type="match status" value="1"/>
</dbReference>
<gene>
    <name evidence="2" type="ORF">GCM10010446_42900</name>
</gene>
<dbReference type="SUPFAM" id="SSF47336">
    <property type="entry name" value="ACP-like"/>
    <property type="match status" value="1"/>
</dbReference>
<dbReference type="Pfam" id="PF00550">
    <property type="entry name" value="PP-binding"/>
    <property type="match status" value="1"/>
</dbReference>
<protein>
    <recommendedName>
        <fullName evidence="1">Carrier domain-containing protein</fullName>
    </recommendedName>
</protein>
<proteinExistence type="predicted"/>
<sequence>MTQQTVATAADFQEQVSRIVIEELELEEGELTGSGHFIDDYDSDSLSLITVVSRIEKELGVAIPKTELGDLVNLSLLVEAVVQHAAESNHG</sequence>
<reference evidence="2 3" key="1">
    <citation type="journal article" date="2019" name="Int. J. Syst. Evol. Microbiol.">
        <title>The Global Catalogue of Microorganisms (GCM) 10K type strain sequencing project: providing services to taxonomists for standard genome sequencing and annotation.</title>
        <authorList>
            <consortium name="The Broad Institute Genomics Platform"/>
            <consortium name="The Broad Institute Genome Sequencing Center for Infectious Disease"/>
            <person name="Wu L."/>
            <person name="Ma J."/>
        </authorList>
    </citation>
    <scope>NUCLEOTIDE SEQUENCE [LARGE SCALE GENOMIC DNA]</scope>
    <source>
        <strain evidence="2 3">JCM 9088</strain>
    </source>
</reference>
<dbReference type="EMBL" id="BAAAUD010000041">
    <property type="protein sequence ID" value="GAA2953183.1"/>
    <property type="molecule type" value="Genomic_DNA"/>
</dbReference>
<name>A0ABN3XF43_9ACTN</name>
<feature type="domain" description="Carrier" evidence="1">
    <location>
        <begin position="10"/>
        <end position="85"/>
    </location>
</feature>
<evidence type="ECO:0000259" key="1">
    <source>
        <dbReference type="PROSITE" id="PS50075"/>
    </source>
</evidence>
<evidence type="ECO:0000313" key="3">
    <source>
        <dbReference type="Proteomes" id="UP001500403"/>
    </source>
</evidence>
<dbReference type="Proteomes" id="UP001500403">
    <property type="component" value="Unassembled WGS sequence"/>
</dbReference>
<keyword evidence="3" id="KW-1185">Reference proteome</keyword>
<accession>A0ABN3XF43</accession>
<dbReference type="InterPro" id="IPR036736">
    <property type="entry name" value="ACP-like_sf"/>
</dbReference>
<dbReference type="InterPro" id="IPR009081">
    <property type="entry name" value="PP-bd_ACP"/>
</dbReference>
<organism evidence="2 3">
    <name type="scientific">Streptomyces enissocaesilis</name>
    <dbReference type="NCBI Taxonomy" id="332589"/>
    <lineage>
        <taxon>Bacteria</taxon>
        <taxon>Bacillati</taxon>
        <taxon>Actinomycetota</taxon>
        <taxon>Actinomycetes</taxon>
        <taxon>Kitasatosporales</taxon>
        <taxon>Streptomycetaceae</taxon>
        <taxon>Streptomyces</taxon>
        <taxon>Streptomyces rochei group</taxon>
    </lineage>
</organism>
<dbReference type="Gene3D" id="1.10.1200.10">
    <property type="entry name" value="ACP-like"/>
    <property type="match status" value="1"/>
</dbReference>